<dbReference type="AlphaFoldDB" id="A0A7J6GH87"/>
<feature type="region of interest" description="Disordered" evidence="1">
    <location>
        <begin position="1"/>
        <end position="63"/>
    </location>
</feature>
<dbReference type="Proteomes" id="UP000583929">
    <property type="component" value="Unassembled WGS sequence"/>
</dbReference>
<proteinExistence type="predicted"/>
<evidence type="ECO:0000313" key="3">
    <source>
        <dbReference type="Proteomes" id="UP000583929"/>
    </source>
</evidence>
<protein>
    <submittedName>
        <fullName evidence="2">Uncharacterized protein</fullName>
    </submittedName>
</protein>
<accession>A0A7J6GH87</accession>
<feature type="compositionally biased region" description="Acidic residues" evidence="1">
    <location>
        <begin position="103"/>
        <end position="116"/>
    </location>
</feature>
<evidence type="ECO:0000256" key="1">
    <source>
        <dbReference type="SAM" id="MobiDB-lite"/>
    </source>
</evidence>
<name>A0A7J6GH87_CANSA</name>
<evidence type="ECO:0000313" key="2">
    <source>
        <dbReference type="EMBL" id="KAF4382284.1"/>
    </source>
</evidence>
<sequence>MRREANPKKSSPVATARDFLTGRGGGNGDGEGDDSSVPRVGVGNRAEGQGTWGGVRREGEGVTEVDLEIDDDFGGTDDFFFDLEREVGLGWGVKWGMFGRQNEEEEEDCDDDEDEKESNNGVYATTRSRSSASTVTSIAYNEQGSIVIENWEDEEALRWAALERLPTYKRVRRGIFKDVVGDTKEVDVSELESSEQKLLLERLVNAVEDDPDRFFDRMRRRFDASIESFVHVGSRALPTIPNFFAILRF</sequence>
<dbReference type="PANTHER" id="PTHR48040">
    <property type="entry name" value="PLEIOTROPIC DRUG RESISTANCE PROTEIN 1-LIKE ISOFORM X1"/>
    <property type="match status" value="1"/>
</dbReference>
<comment type="caution">
    <text evidence="2">The sequence shown here is derived from an EMBL/GenBank/DDBJ whole genome shotgun (WGS) entry which is preliminary data.</text>
</comment>
<reference evidence="2 3" key="1">
    <citation type="journal article" date="2020" name="bioRxiv">
        <title>Sequence and annotation of 42 cannabis genomes reveals extensive copy number variation in cannabinoid synthesis and pathogen resistance genes.</title>
        <authorList>
            <person name="Mckernan K.J."/>
            <person name="Helbert Y."/>
            <person name="Kane L.T."/>
            <person name="Ebling H."/>
            <person name="Zhang L."/>
            <person name="Liu B."/>
            <person name="Eaton Z."/>
            <person name="Mclaughlin S."/>
            <person name="Kingan S."/>
            <person name="Baybayan P."/>
            <person name="Concepcion G."/>
            <person name="Jordan M."/>
            <person name="Riva A."/>
            <person name="Barbazuk W."/>
            <person name="Harkins T."/>
        </authorList>
    </citation>
    <scope>NUCLEOTIDE SEQUENCE [LARGE SCALE GENOMIC DNA]</scope>
    <source>
        <strain evidence="3">cv. Jamaican Lion 4</strain>
        <tissue evidence="2">Leaf</tissue>
    </source>
</reference>
<feature type="region of interest" description="Disordered" evidence="1">
    <location>
        <begin position="102"/>
        <end position="128"/>
    </location>
</feature>
<organism evidence="2 3">
    <name type="scientific">Cannabis sativa</name>
    <name type="common">Hemp</name>
    <name type="synonym">Marijuana</name>
    <dbReference type="NCBI Taxonomy" id="3483"/>
    <lineage>
        <taxon>Eukaryota</taxon>
        <taxon>Viridiplantae</taxon>
        <taxon>Streptophyta</taxon>
        <taxon>Embryophyta</taxon>
        <taxon>Tracheophyta</taxon>
        <taxon>Spermatophyta</taxon>
        <taxon>Magnoliopsida</taxon>
        <taxon>eudicotyledons</taxon>
        <taxon>Gunneridae</taxon>
        <taxon>Pentapetalae</taxon>
        <taxon>rosids</taxon>
        <taxon>fabids</taxon>
        <taxon>Rosales</taxon>
        <taxon>Cannabaceae</taxon>
        <taxon>Cannabis</taxon>
    </lineage>
</organism>
<dbReference type="EMBL" id="JAATIQ010000103">
    <property type="protein sequence ID" value="KAF4382284.1"/>
    <property type="molecule type" value="Genomic_DNA"/>
</dbReference>
<gene>
    <name evidence="2" type="ORF">G4B88_011613</name>
</gene>
<dbReference type="PANTHER" id="PTHR48040:SF12">
    <property type="entry name" value="ABC TRANSPORTER G FAMILY MEMBER 32-LIKE ISOFORM X1"/>
    <property type="match status" value="1"/>
</dbReference>
<keyword evidence="3" id="KW-1185">Reference proteome</keyword>